<proteinExistence type="predicted"/>
<dbReference type="EMBL" id="BAHE01000011">
    <property type="protein sequence ID" value="GAB99996.1"/>
    <property type="molecule type" value="Genomic_DNA"/>
</dbReference>
<dbReference type="Proteomes" id="UP000035058">
    <property type="component" value="Unassembled WGS sequence"/>
</dbReference>
<name>K6X1R5_9ACTN</name>
<reference evidence="1 2" key="1">
    <citation type="submission" date="2012-08" db="EMBL/GenBank/DDBJ databases">
        <title>Whole genome shotgun sequence of Gordonia namibiensis NBRC 108229.</title>
        <authorList>
            <person name="Isaki-Nakamura S."/>
            <person name="Hosoyama A."/>
            <person name="Tsuchikane K."/>
            <person name="Katsumata H."/>
            <person name="Baba S."/>
            <person name="Yamazaki S."/>
            <person name="Fujita N."/>
        </authorList>
    </citation>
    <scope>NUCLEOTIDE SEQUENCE [LARGE SCALE GENOMIC DNA]</scope>
    <source>
        <strain evidence="1 2">NBRC 108229</strain>
    </source>
</reference>
<evidence type="ECO:0000313" key="1">
    <source>
        <dbReference type="EMBL" id="GAB99996.1"/>
    </source>
</evidence>
<comment type="caution">
    <text evidence="1">The sequence shown here is derived from an EMBL/GenBank/DDBJ whole genome shotgun (WGS) entry which is preliminary data.</text>
</comment>
<keyword evidence="2" id="KW-1185">Reference proteome</keyword>
<gene>
    <name evidence="1" type="ORF">GONAM_11_01760</name>
</gene>
<organism evidence="1 2">
    <name type="scientific">Gordonia namibiensis NBRC 108229</name>
    <dbReference type="NCBI Taxonomy" id="1208314"/>
    <lineage>
        <taxon>Bacteria</taxon>
        <taxon>Bacillati</taxon>
        <taxon>Actinomycetota</taxon>
        <taxon>Actinomycetes</taxon>
        <taxon>Mycobacteriales</taxon>
        <taxon>Gordoniaceae</taxon>
        <taxon>Gordonia</taxon>
    </lineage>
</organism>
<protein>
    <submittedName>
        <fullName evidence="1">Uncharacterized protein</fullName>
    </submittedName>
</protein>
<accession>K6X1R5</accession>
<sequence>MRASFDRNIRGEMMSELIVEAPSLVSVATQIHGCATRIGDLSLNARLGTSFMTQTFSTLADSFRGATDDMSGIAEHGDRQIQSSLSNASNAVSAFAELVMACRDTTVETDQSSEKLIRDAVAYPARVGPATDHPVPLPILMDVQRGRHFSDAA</sequence>
<dbReference type="AlphaFoldDB" id="K6X1R5"/>
<evidence type="ECO:0000313" key="2">
    <source>
        <dbReference type="Proteomes" id="UP000035058"/>
    </source>
</evidence>